<organism evidence="1 2">
    <name type="scientific">Ascaris lumbricoides</name>
    <name type="common">Giant roundworm</name>
    <dbReference type="NCBI Taxonomy" id="6252"/>
    <lineage>
        <taxon>Eukaryota</taxon>
        <taxon>Metazoa</taxon>
        <taxon>Ecdysozoa</taxon>
        <taxon>Nematoda</taxon>
        <taxon>Chromadorea</taxon>
        <taxon>Rhabditida</taxon>
        <taxon>Spirurina</taxon>
        <taxon>Ascaridomorpha</taxon>
        <taxon>Ascaridoidea</taxon>
        <taxon>Ascarididae</taxon>
        <taxon>Ascaris</taxon>
    </lineage>
</organism>
<reference evidence="2" key="1">
    <citation type="submission" date="2017-02" db="UniProtKB">
        <authorList>
            <consortium name="WormBaseParasite"/>
        </authorList>
    </citation>
    <scope>IDENTIFICATION</scope>
</reference>
<dbReference type="AlphaFoldDB" id="A0A0M3IS86"/>
<protein>
    <submittedName>
        <fullName evidence="2">Uncharacterized protein</fullName>
    </submittedName>
</protein>
<name>A0A0M3IS86_ASCLU</name>
<evidence type="ECO:0000313" key="1">
    <source>
        <dbReference type="Proteomes" id="UP000036681"/>
    </source>
</evidence>
<keyword evidence="1" id="KW-1185">Reference proteome</keyword>
<proteinExistence type="predicted"/>
<sequence length="44" mass="5512">MGYYIYYINVYHWKAMMRSLVYFSFAALDDLYHVKILFDLEIFF</sequence>
<dbReference type="Proteomes" id="UP000036681">
    <property type="component" value="Unplaced"/>
</dbReference>
<evidence type="ECO:0000313" key="2">
    <source>
        <dbReference type="WBParaSite" id="ALUE_0002161401-mRNA-1"/>
    </source>
</evidence>
<accession>A0A0M3IS86</accession>
<dbReference type="WBParaSite" id="ALUE_0002161401-mRNA-1">
    <property type="protein sequence ID" value="ALUE_0002161401-mRNA-1"/>
    <property type="gene ID" value="ALUE_0002161401"/>
</dbReference>